<evidence type="ECO:0000256" key="5">
    <source>
        <dbReference type="ARBA" id="ARBA00021008"/>
    </source>
</evidence>
<keyword evidence="10 18" id="KW-1278">Translocase</keyword>
<evidence type="ECO:0000256" key="8">
    <source>
        <dbReference type="ARBA" id="ARBA00022692"/>
    </source>
</evidence>
<keyword evidence="12 18" id="KW-1133">Transmembrane helix</keyword>
<keyword evidence="13 18" id="KW-0520">NAD</keyword>
<feature type="transmembrane region" description="Helical" evidence="18">
    <location>
        <begin position="134"/>
        <end position="160"/>
    </location>
</feature>
<feature type="transmembrane region" description="Helical" evidence="18">
    <location>
        <begin position="196"/>
        <end position="218"/>
    </location>
</feature>
<feature type="transmembrane region" description="Helical" evidence="18">
    <location>
        <begin position="307"/>
        <end position="330"/>
    </location>
</feature>
<keyword evidence="14 18" id="KW-0830">Ubiquinone</keyword>
<evidence type="ECO:0000256" key="15">
    <source>
        <dbReference type="ARBA" id="ARBA00023128"/>
    </source>
</evidence>
<dbReference type="PRINTS" id="PR01436">
    <property type="entry name" value="NADHDHGNASE2"/>
</dbReference>
<feature type="transmembrane region" description="Helical" evidence="18">
    <location>
        <begin position="262"/>
        <end position="286"/>
    </location>
</feature>
<geneLocation type="mitochondrion" evidence="20"/>
<evidence type="ECO:0000256" key="7">
    <source>
        <dbReference type="ARBA" id="ARBA00022660"/>
    </source>
</evidence>
<dbReference type="InterPro" id="IPR003917">
    <property type="entry name" value="NADH_UbQ_OxRdtase_chain2"/>
</dbReference>
<evidence type="ECO:0000256" key="4">
    <source>
        <dbReference type="ARBA" id="ARBA00012944"/>
    </source>
</evidence>
<comment type="function">
    <text evidence="1">Core subunit of the mitochondrial membrane respiratory chain NADH dehydrogenase (Complex I) that is believed to belong to the minimal assembly required for catalysis. Complex I functions in the transfer of electrons from NADH to the respiratory chain. The immediate electron acceptor for the enzyme is believed to be ubiquinone.</text>
</comment>
<evidence type="ECO:0000256" key="14">
    <source>
        <dbReference type="ARBA" id="ARBA00023075"/>
    </source>
</evidence>
<feature type="domain" description="NADH:quinone oxidoreductase/Mrp antiporter transmembrane" evidence="19">
    <location>
        <begin position="23"/>
        <end position="280"/>
    </location>
</feature>
<keyword evidence="9 18" id="KW-0999">Mitochondrion inner membrane</keyword>
<keyword evidence="8 18" id="KW-0812">Transmembrane</keyword>
<dbReference type="GO" id="GO:0006120">
    <property type="term" value="P:mitochondrial electron transport, NADH to ubiquinone"/>
    <property type="evidence" value="ECO:0007669"/>
    <property type="project" value="InterPro"/>
</dbReference>
<protein>
    <recommendedName>
        <fullName evidence="5 18">NADH-ubiquinone oxidoreductase chain 2</fullName>
        <ecNumber evidence="4 18">7.1.1.2</ecNumber>
    </recommendedName>
</protein>
<evidence type="ECO:0000256" key="13">
    <source>
        <dbReference type="ARBA" id="ARBA00023027"/>
    </source>
</evidence>
<dbReference type="PANTHER" id="PTHR46552">
    <property type="entry name" value="NADH-UBIQUINONE OXIDOREDUCTASE CHAIN 2"/>
    <property type="match status" value="1"/>
</dbReference>
<evidence type="ECO:0000256" key="11">
    <source>
        <dbReference type="ARBA" id="ARBA00022982"/>
    </source>
</evidence>
<comment type="similarity">
    <text evidence="3 18">Belongs to the complex I subunit 2 family.</text>
</comment>
<dbReference type="Pfam" id="PF00361">
    <property type="entry name" value="Proton_antipo_M"/>
    <property type="match status" value="1"/>
</dbReference>
<evidence type="ECO:0000313" key="20">
    <source>
        <dbReference type="EMBL" id="CAD45011.2"/>
    </source>
</evidence>
<dbReference type="AlphaFoldDB" id="Q70XS9"/>
<sequence length="331" mass="38021">MTTNMKMIFWFSILSGTLIAVSSKSWISVWMGLEINLLAFVSLISNSMNQQTSEATLKYFLVQSLASSMFLFWTIFNFMQSNWFILMTENLNSTTISIILALKMGAAPFHFWFPPTAEGLSWFNCMILLTWQKVAPLFILMSFNSFSLVILASFSSIIGAVGSLNQSSLRKLMAYSSINHMGWILATMYINDKLMLTYFIMYCSLSILVMLMFNYFKLMHINQIQNTNNILINLILMLNLMSLGGLPPFVGFMPKWLSLNYLLMYNQFMLSLILVLSTLVTLYVYIRLTYSSFNILSTSSKWFNINLYSPMLIIFSLPSLISLPIMINFIM</sequence>
<accession>Q70XS9</accession>
<evidence type="ECO:0000256" key="9">
    <source>
        <dbReference type="ARBA" id="ARBA00022792"/>
    </source>
</evidence>
<evidence type="ECO:0000256" key="12">
    <source>
        <dbReference type="ARBA" id="ARBA00022989"/>
    </source>
</evidence>
<proteinExistence type="inferred from homology"/>
<dbReference type="PANTHER" id="PTHR46552:SF1">
    <property type="entry name" value="NADH-UBIQUINONE OXIDOREDUCTASE CHAIN 2"/>
    <property type="match status" value="1"/>
</dbReference>
<keyword evidence="7 18" id="KW-0679">Respiratory chain</keyword>
<evidence type="ECO:0000256" key="17">
    <source>
        <dbReference type="ARBA" id="ARBA00049551"/>
    </source>
</evidence>
<keyword evidence="6" id="KW-0813">Transport</keyword>
<reference evidence="20" key="2">
    <citation type="journal article" date="2004" name="Mol. Biol. Evol.">
        <title>The mitochondrial genome of the house centipede scutigera and the monophyly versus paraphyly of myriapods.</title>
        <authorList>
            <person name="Negrisolo E."/>
            <person name="Minelli A."/>
            <person name="Valle G."/>
        </authorList>
    </citation>
    <scope>NUCLEOTIDE SEQUENCE</scope>
</reference>
<dbReference type="EC" id="7.1.1.2" evidence="4 18"/>
<dbReference type="GO" id="GO:0005743">
    <property type="term" value="C:mitochondrial inner membrane"/>
    <property type="evidence" value="ECO:0007669"/>
    <property type="project" value="UniProtKB-SubCell"/>
</dbReference>
<evidence type="ECO:0000256" key="2">
    <source>
        <dbReference type="ARBA" id="ARBA00004448"/>
    </source>
</evidence>
<evidence type="ECO:0000256" key="18">
    <source>
        <dbReference type="RuleBase" id="RU003403"/>
    </source>
</evidence>
<evidence type="ECO:0000259" key="19">
    <source>
        <dbReference type="Pfam" id="PF00361"/>
    </source>
</evidence>
<keyword evidence="16 18" id="KW-0472">Membrane</keyword>
<comment type="function">
    <text evidence="18">Core subunit of the mitochondrial membrane respiratory chain NADH dehydrogenase (Complex I) which catalyzes electron transfer from NADH through the respiratory chain, using ubiquinone as an electron acceptor. Essential for the catalytic activity and assembly of complex I.</text>
</comment>
<organism evidence="20">
    <name type="scientific">Scutigera coleoptrata</name>
    <name type="common">House centipede</name>
    <dbReference type="NCBI Taxonomy" id="29022"/>
    <lineage>
        <taxon>Eukaryota</taxon>
        <taxon>Metazoa</taxon>
        <taxon>Ecdysozoa</taxon>
        <taxon>Arthropoda</taxon>
        <taxon>Myriapoda</taxon>
        <taxon>Chilopoda</taxon>
        <taxon>Notostigmophora</taxon>
        <taxon>Scutigeromorpha</taxon>
        <taxon>Scutigeridae</taxon>
        <taxon>Scutigera</taxon>
    </lineage>
</organism>
<evidence type="ECO:0000256" key="6">
    <source>
        <dbReference type="ARBA" id="ARBA00022448"/>
    </source>
</evidence>
<name>Q70XS9_SCUCO</name>
<feature type="transmembrane region" description="Helical" evidence="18">
    <location>
        <begin position="59"/>
        <end position="79"/>
    </location>
</feature>
<evidence type="ECO:0000256" key="3">
    <source>
        <dbReference type="ARBA" id="ARBA00007012"/>
    </source>
</evidence>
<reference evidence="20" key="1">
    <citation type="journal article" date="2004" name="J. Mol. Evol.">
        <title>Extensive gene order rearrangement in the mitochondrial genome of the centipede Scutigera coleoptrata.</title>
        <authorList>
            <person name="Negrisolo E."/>
            <person name="Minelli A."/>
            <person name="Valle G."/>
        </authorList>
    </citation>
    <scope>NUCLEOTIDE SEQUENCE</scope>
</reference>
<evidence type="ECO:0000256" key="16">
    <source>
        <dbReference type="ARBA" id="ARBA00023136"/>
    </source>
</evidence>
<feature type="transmembrane region" description="Helical" evidence="18">
    <location>
        <begin position="172"/>
        <end position="190"/>
    </location>
</feature>
<dbReference type="GO" id="GO:0008137">
    <property type="term" value="F:NADH dehydrogenase (ubiquinone) activity"/>
    <property type="evidence" value="ECO:0007669"/>
    <property type="project" value="UniProtKB-EC"/>
</dbReference>
<keyword evidence="11 18" id="KW-0249">Electron transport</keyword>
<dbReference type="EMBL" id="AJ507061">
    <property type="protein sequence ID" value="CAD45011.2"/>
    <property type="molecule type" value="Genomic_DNA"/>
</dbReference>
<dbReference type="InterPro" id="IPR001750">
    <property type="entry name" value="ND/Mrp_TM"/>
</dbReference>
<dbReference type="InterPro" id="IPR050175">
    <property type="entry name" value="Complex_I_Subunit_2"/>
</dbReference>
<feature type="transmembrane region" description="Helical" evidence="18">
    <location>
        <begin position="230"/>
        <end position="250"/>
    </location>
</feature>
<comment type="catalytic activity">
    <reaction evidence="17 18">
        <text>a ubiquinone + NADH + 5 H(+)(in) = a ubiquinol + NAD(+) + 4 H(+)(out)</text>
        <dbReference type="Rhea" id="RHEA:29091"/>
        <dbReference type="Rhea" id="RHEA-COMP:9565"/>
        <dbReference type="Rhea" id="RHEA-COMP:9566"/>
        <dbReference type="ChEBI" id="CHEBI:15378"/>
        <dbReference type="ChEBI" id="CHEBI:16389"/>
        <dbReference type="ChEBI" id="CHEBI:17976"/>
        <dbReference type="ChEBI" id="CHEBI:57540"/>
        <dbReference type="ChEBI" id="CHEBI:57945"/>
        <dbReference type="EC" id="7.1.1.2"/>
    </reaction>
</comment>
<keyword evidence="15 18" id="KW-0496">Mitochondrion</keyword>
<comment type="subcellular location">
    <subcellularLocation>
        <location evidence="2 18">Mitochondrion inner membrane</location>
        <topology evidence="2 18">Multi-pass membrane protein</topology>
    </subcellularLocation>
</comment>
<gene>
    <name evidence="20" type="primary">nad2</name>
</gene>
<evidence type="ECO:0000256" key="10">
    <source>
        <dbReference type="ARBA" id="ARBA00022967"/>
    </source>
</evidence>
<feature type="transmembrane region" description="Helical" evidence="18">
    <location>
        <begin position="91"/>
        <end position="114"/>
    </location>
</feature>
<evidence type="ECO:0000256" key="1">
    <source>
        <dbReference type="ARBA" id="ARBA00003257"/>
    </source>
</evidence>